<evidence type="ECO:0000256" key="1">
    <source>
        <dbReference type="ARBA" id="ARBA00022679"/>
    </source>
</evidence>
<dbReference type="SUPFAM" id="SSF69593">
    <property type="entry name" value="Glycerol-3-phosphate (1)-acyltransferase"/>
    <property type="match status" value="1"/>
</dbReference>
<reference evidence="5" key="1">
    <citation type="submission" date="2018-05" db="EMBL/GenBank/DDBJ databases">
        <authorList>
            <person name="Lanie J.A."/>
            <person name="Ng W.-L."/>
            <person name="Kazmierczak K.M."/>
            <person name="Andrzejewski T.M."/>
            <person name="Davidsen T.M."/>
            <person name="Wayne K.J."/>
            <person name="Tettelin H."/>
            <person name="Glass J.I."/>
            <person name="Rusch D."/>
            <person name="Podicherti R."/>
            <person name="Tsui H.-C.T."/>
            <person name="Winkler M.E."/>
        </authorList>
    </citation>
    <scope>NUCLEOTIDE SEQUENCE</scope>
</reference>
<dbReference type="PANTHER" id="PTHR10434">
    <property type="entry name" value="1-ACYL-SN-GLYCEROL-3-PHOSPHATE ACYLTRANSFERASE"/>
    <property type="match status" value="1"/>
</dbReference>
<evidence type="ECO:0000259" key="4">
    <source>
        <dbReference type="SMART" id="SM00563"/>
    </source>
</evidence>
<dbReference type="Pfam" id="PF01553">
    <property type="entry name" value="Acyltransferase"/>
    <property type="match status" value="1"/>
</dbReference>
<organism evidence="5">
    <name type="scientific">marine metagenome</name>
    <dbReference type="NCBI Taxonomy" id="408172"/>
    <lineage>
        <taxon>unclassified sequences</taxon>
        <taxon>metagenomes</taxon>
        <taxon>ecological metagenomes</taxon>
    </lineage>
</organism>
<gene>
    <name evidence="5" type="ORF">METZ01_LOCUS181537</name>
</gene>
<dbReference type="CDD" id="cd07989">
    <property type="entry name" value="LPLAT_AGPAT-like"/>
    <property type="match status" value="1"/>
</dbReference>
<proteinExistence type="predicted"/>
<dbReference type="AlphaFoldDB" id="A0A382CTP6"/>
<name>A0A382CTP6_9ZZZZ</name>
<keyword evidence="3" id="KW-1133">Transmembrane helix</keyword>
<accession>A0A382CTP6</accession>
<keyword evidence="3" id="KW-0812">Transmembrane</keyword>
<dbReference type="GO" id="GO:0006654">
    <property type="term" value="P:phosphatidic acid biosynthetic process"/>
    <property type="evidence" value="ECO:0007669"/>
    <property type="project" value="TreeGrafter"/>
</dbReference>
<keyword evidence="1" id="KW-0808">Transferase</keyword>
<keyword evidence="3" id="KW-0472">Membrane</keyword>
<dbReference type="InterPro" id="IPR002123">
    <property type="entry name" value="Plipid/glycerol_acylTrfase"/>
</dbReference>
<evidence type="ECO:0000256" key="2">
    <source>
        <dbReference type="ARBA" id="ARBA00023315"/>
    </source>
</evidence>
<dbReference type="PANTHER" id="PTHR10434:SF66">
    <property type="entry name" value="PHOSPHOLIPID_GLYCEROL ACYLTRANSFERASE DOMAIN-CONTAINING PROTEIN"/>
    <property type="match status" value="1"/>
</dbReference>
<dbReference type="EMBL" id="UINC01035760">
    <property type="protein sequence ID" value="SVB28683.1"/>
    <property type="molecule type" value="Genomic_DNA"/>
</dbReference>
<sequence length="243" mass="26874">MLRGFWVLFNVSIWTTILGTVGALASLFEAKRGRTMGHCARIWANVILVTSGIPYKIYGLKHLDPANQYIFAGNHGSGFDIPLAFAALPYWLVPVAKIELRKVPVLGWVMKAGGHIFVDRSSHEKAISSMMKARDSLIKTPRSVMLWPEGSRTKDGTIAPFKRGGLLISIETGMPVVPVAFVNSYKLHKKGSWRVNKIAVEIRIGRPIPVDNYTKETRRDFANNVRDAVVRLHGSPVPGNCVG</sequence>
<feature type="transmembrane region" description="Helical" evidence="3">
    <location>
        <begin position="6"/>
        <end position="28"/>
    </location>
</feature>
<dbReference type="SMART" id="SM00563">
    <property type="entry name" value="PlsC"/>
    <property type="match status" value="1"/>
</dbReference>
<evidence type="ECO:0000256" key="3">
    <source>
        <dbReference type="SAM" id="Phobius"/>
    </source>
</evidence>
<dbReference type="GO" id="GO:0003841">
    <property type="term" value="F:1-acylglycerol-3-phosphate O-acyltransferase activity"/>
    <property type="evidence" value="ECO:0007669"/>
    <property type="project" value="TreeGrafter"/>
</dbReference>
<evidence type="ECO:0000313" key="5">
    <source>
        <dbReference type="EMBL" id="SVB28683.1"/>
    </source>
</evidence>
<keyword evidence="2" id="KW-0012">Acyltransferase</keyword>
<feature type="domain" description="Phospholipid/glycerol acyltransferase" evidence="4">
    <location>
        <begin position="69"/>
        <end position="184"/>
    </location>
</feature>
<protein>
    <recommendedName>
        <fullName evidence="4">Phospholipid/glycerol acyltransferase domain-containing protein</fullName>
    </recommendedName>
</protein>